<name>W8VW35_9FLAO</name>
<keyword evidence="1" id="KW-1133">Transmembrane helix</keyword>
<dbReference type="KEGG" id="nmf:NMS_1974"/>
<protein>
    <submittedName>
        <fullName evidence="2">Uncharacterized protein</fullName>
    </submittedName>
</protein>
<dbReference type="Proteomes" id="UP000031760">
    <property type="component" value="Chromosome"/>
</dbReference>
<accession>W8VW35</accession>
<dbReference type="AlphaFoldDB" id="W8VW35"/>
<evidence type="ECO:0000313" key="3">
    <source>
        <dbReference type="Proteomes" id="UP000031760"/>
    </source>
</evidence>
<keyword evidence="1" id="KW-0812">Transmembrane</keyword>
<keyword evidence="1" id="KW-0472">Membrane</keyword>
<gene>
    <name evidence="2" type="ORF">NMS_1974</name>
</gene>
<dbReference type="STRING" id="1454201.NMS_1974"/>
<feature type="transmembrane region" description="Helical" evidence="1">
    <location>
        <begin position="20"/>
        <end position="40"/>
    </location>
</feature>
<keyword evidence="3" id="KW-1185">Reference proteome</keyword>
<sequence>MKLDEIRFRESEKSLTLHSLNGFLMRNLYVLPLLLVIVLFL</sequence>
<reference evidence="2 3" key="1">
    <citation type="journal article" date="2014" name="Proc. Natl. Acad. Sci. U.S.A.">
        <title>Functional characterization of flavobacteria rhodopsins reveals a unique class of light-driven chloride pump in bacteria.</title>
        <authorList>
            <person name="Yoshizawa S."/>
            <person name="Kumagai Y."/>
            <person name="Kim H."/>
            <person name="Ogura Y."/>
            <person name="Hayashi T."/>
            <person name="Iwasaki W."/>
            <person name="DeLong E.F."/>
            <person name="Kogure K."/>
        </authorList>
    </citation>
    <scope>NUCLEOTIDE SEQUENCE [LARGE SCALE GENOMIC DNA]</scope>
    <source>
        <strain evidence="2 3">S1-08</strain>
    </source>
</reference>
<evidence type="ECO:0000313" key="2">
    <source>
        <dbReference type="EMBL" id="BAO55983.1"/>
    </source>
</evidence>
<organism evidence="2 3">
    <name type="scientific">Nonlabens marinus S1-08</name>
    <dbReference type="NCBI Taxonomy" id="1454201"/>
    <lineage>
        <taxon>Bacteria</taxon>
        <taxon>Pseudomonadati</taxon>
        <taxon>Bacteroidota</taxon>
        <taxon>Flavobacteriia</taxon>
        <taxon>Flavobacteriales</taxon>
        <taxon>Flavobacteriaceae</taxon>
        <taxon>Nonlabens</taxon>
    </lineage>
</organism>
<dbReference type="HOGENOM" id="CLU_3273543_0_0_10"/>
<dbReference type="EMBL" id="AP014548">
    <property type="protein sequence ID" value="BAO55983.1"/>
    <property type="molecule type" value="Genomic_DNA"/>
</dbReference>
<proteinExistence type="predicted"/>
<evidence type="ECO:0000256" key="1">
    <source>
        <dbReference type="SAM" id="Phobius"/>
    </source>
</evidence>